<dbReference type="Ensembl" id="ENSHHUT00000078887.1">
    <property type="protein sequence ID" value="ENSHHUP00000076390.1"/>
    <property type="gene ID" value="ENSHHUG00000044715.1"/>
</dbReference>
<organism evidence="2 3">
    <name type="scientific">Hucho hucho</name>
    <name type="common">huchen</name>
    <dbReference type="NCBI Taxonomy" id="62062"/>
    <lineage>
        <taxon>Eukaryota</taxon>
        <taxon>Metazoa</taxon>
        <taxon>Chordata</taxon>
        <taxon>Craniata</taxon>
        <taxon>Vertebrata</taxon>
        <taxon>Euteleostomi</taxon>
        <taxon>Actinopterygii</taxon>
        <taxon>Neopterygii</taxon>
        <taxon>Teleostei</taxon>
        <taxon>Protacanthopterygii</taxon>
        <taxon>Salmoniformes</taxon>
        <taxon>Salmonidae</taxon>
        <taxon>Salmoninae</taxon>
        <taxon>Hucho</taxon>
    </lineage>
</organism>
<dbReference type="InterPro" id="IPR029251">
    <property type="entry name" value="Faap100"/>
</dbReference>
<evidence type="ECO:0000313" key="2">
    <source>
        <dbReference type="Ensembl" id="ENSHHUP00000076390.1"/>
    </source>
</evidence>
<feature type="region of interest" description="Disordered" evidence="1">
    <location>
        <begin position="215"/>
        <end position="240"/>
    </location>
</feature>
<evidence type="ECO:0000313" key="3">
    <source>
        <dbReference type="Proteomes" id="UP000314982"/>
    </source>
</evidence>
<dbReference type="GeneTree" id="ENSGT00390000016682"/>
<dbReference type="AlphaFoldDB" id="A0A4W5QR76"/>
<protein>
    <submittedName>
        <fullName evidence="2">FA core complex associated protein 100</fullName>
    </submittedName>
</protein>
<dbReference type="GO" id="GO:0036297">
    <property type="term" value="P:interstrand cross-link repair"/>
    <property type="evidence" value="ECO:0007669"/>
    <property type="project" value="InterPro"/>
</dbReference>
<dbReference type="STRING" id="62062.ENSHHUP00000076390"/>
<reference evidence="2" key="2">
    <citation type="submission" date="2025-08" db="UniProtKB">
        <authorList>
            <consortium name="Ensembl"/>
        </authorList>
    </citation>
    <scope>IDENTIFICATION</scope>
</reference>
<reference evidence="2" key="3">
    <citation type="submission" date="2025-09" db="UniProtKB">
        <authorList>
            <consortium name="Ensembl"/>
        </authorList>
    </citation>
    <scope>IDENTIFICATION</scope>
</reference>
<dbReference type="Proteomes" id="UP000314982">
    <property type="component" value="Unassembled WGS sequence"/>
</dbReference>
<name>A0A4W5QR76_9TELE</name>
<dbReference type="PANTHER" id="PTHR14890:SF1">
    <property type="entry name" value="FANCONI ANEMIA CORE COMPLEX-ASSOCIATED PROTEIN 100"/>
    <property type="match status" value="1"/>
</dbReference>
<sequence>MEGYLLRAHDKRKEQVLSTMEARCAVVETWAEFECPSPGTAAKVILSGEDVLICTGSDEVSVFNTQELKLTAVLQFLSPVCHIVLSEDKQSVYAVCESDGVYCVSLPTLHPRSPTPPADHSPGPALFKVSSNSLAARDEGVCSLIEVGGSGGTLVTVSLRDATWWFTLYKAADHQKLTQFSLPVVSVGHHVESEEDGAAGLVMRPVLACVYSSDAPPSSSSSSSSSTTTKLPPLSSSSSSPGIKHFLLEPLLFKLLFGVDAALINSPMILCGLPDGRLCSLPLLLPGRPGPHVRVLHSMEQPITFIGTTTGTHDGPKCLVAVGQWGRVVLVRTCEGGPEEGGKVAALTEGCVSGPVVCVCAGMEGLYYSTGSDLLALDLPGVREASPKPEESLVVGHGERQGQGQAMVRHRESAALQSPVSLNVCRVIALAGPSHNASGIVQLVALSLRGRLQRLTLPKGTEAGGVPRLPLSQVGQRVRDLLAAIGDVCERASVLKSTIQSKNHSLRHLNQVLNVCCLLLANQNSGEQLPVSNKPIRCHVVAKWSRLLQRDSLNLTCVLDNSSPYVLERNWTFCVRVRPLSYPHPAGGDITSQTFSFPFQKLEPGGRMEVSLPLTTAGDTSFPVTVSCSLTYSLQSLLGSEELSRLLANGEPASRLGLEGGWVSLALDTLTVDWLDTLQVTGTTPPHRDPNRPSVSPDTVSMDIVEAFLSTRRIRASGRGDGGEGTVASDGGLFSASIKVSTELLRGTLGLEPPGSAGPSQGVCGSVLGWLLSQGPGGEDWRSRGDKGGQESSVVYARCLGRHTVKLTAKEVTVGDTSVKEAVEVQVQCSSMAAVCGLHHAVLSRVQALLQGAAGTQESSMGVQGLCLRQALQRAQVLSEHLQEARIPEAIGLGMTTGQTTKTLFSVYRQLRENPLLIL</sequence>
<dbReference type="GO" id="GO:0005654">
    <property type="term" value="C:nucleoplasm"/>
    <property type="evidence" value="ECO:0007669"/>
    <property type="project" value="TreeGrafter"/>
</dbReference>
<evidence type="ECO:0000256" key="1">
    <source>
        <dbReference type="SAM" id="MobiDB-lite"/>
    </source>
</evidence>
<dbReference type="PANTHER" id="PTHR14890">
    <property type="entry name" value="FANCONI ANEMIA CORE COMPLEX-ASSOCIATED PROTEIN 100"/>
    <property type="match status" value="1"/>
</dbReference>
<dbReference type="Pfam" id="PF15146">
    <property type="entry name" value="FANCAA"/>
    <property type="match status" value="1"/>
</dbReference>
<accession>A0A4W5QR76</accession>
<proteinExistence type="predicted"/>
<reference evidence="3" key="1">
    <citation type="submission" date="2018-06" db="EMBL/GenBank/DDBJ databases">
        <title>Genome assembly of Danube salmon.</title>
        <authorList>
            <person name="Macqueen D.J."/>
            <person name="Gundappa M.K."/>
        </authorList>
    </citation>
    <scope>NUCLEOTIDE SEQUENCE [LARGE SCALE GENOMIC DNA]</scope>
</reference>
<keyword evidence="3" id="KW-1185">Reference proteome</keyword>
<dbReference type="GO" id="GO:0043240">
    <property type="term" value="C:Fanconi anaemia nuclear complex"/>
    <property type="evidence" value="ECO:0007669"/>
    <property type="project" value="InterPro"/>
</dbReference>
<dbReference type="SUPFAM" id="SSF69322">
    <property type="entry name" value="Tricorn protease domain 2"/>
    <property type="match status" value="1"/>
</dbReference>